<dbReference type="Proteomes" id="UP000691718">
    <property type="component" value="Unassembled WGS sequence"/>
</dbReference>
<reference evidence="1" key="1">
    <citation type="submission" date="2021-04" db="EMBL/GenBank/DDBJ databases">
        <authorList>
            <person name="Tunstrom K."/>
        </authorList>
    </citation>
    <scope>NUCLEOTIDE SEQUENCE</scope>
</reference>
<dbReference type="EMBL" id="CAJQZP010001492">
    <property type="protein sequence ID" value="CAG5051310.1"/>
    <property type="molecule type" value="Genomic_DNA"/>
</dbReference>
<dbReference type="AlphaFoldDB" id="A0A8S3Y525"/>
<keyword evidence="2" id="KW-1185">Reference proteome</keyword>
<organism evidence="1 2">
    <name type="scientific">Parnassius apollo</name>
    <name type="common">Apollo butterfly</name>
    <name type="synonym">Papilio apollo</name>
    <dbReference type="NCBI Taxonomy" id="110799"/>
    <lineage>
        <taxon>Eukaryota</taxon>
        <taxon>Metazoa</taxon>
        <taxon>Ecdysozoa</taxon>
        <taxon>Arthropoda</taxon>
        <taxon>Hexapoda</taxon>
        <taxon>Insecta</taxon>
        <taxon>Pterygota</taxon>
        <taxon>Neoptera</taxon>
        <taxon>Endopterygota</taxon>
        <taxon>Lepidoptera</taxon>
        <taxon>Glossata</taxon>
        <taxon>Ditrysia</taxon>
        <taxon>Papilionoidea</taxon>
        <taxon>Papilionidae</taxon>
        <taxon>Parnassiinae</taxon>
        <taxon>Parnassini</taxon>
        <taxon>Parnassius</taxon>
        <taxon>Parnassius</taxon>
    </lineage>
</organism>
<name>A0A8S3Y525_PARAO</name>
<proteinExistence type="predicted"/>
<sequence>MDKFDLTVALNLITDMKKELLPKKFSTATQSRLLNFKQNELTIGEYGYVIIAVVNNRDRTVPKYSVTVEWAEVNNNKTM</sequence>
<evidence type="ECO:0000313" key="1">
    <source>
        <dbReference type="EMBL" id="CAG5051310.1"/>
    </source>
</evidence>
<comment type="caution">
    <text evidence="1">The sequence shown here is derived from an EMBL/GenBank/DDBJ whole genome shotgun (WGS) entry which is preliminary data.</text>
</comment>
<protein>
    <submittedName>
        <fullName evidence="1">(apollo) hypothetical protein</fullName>
    </submittedName>
</protein>
<accession>A0A8S3Y525</accession>
<gene>
    <name evidence="1" type="ORF">PAPOLLO_LOCUS25017</name>
</gene>
<evidence type="ECO:0000313" key="2">
    <source>
        <dbReference type="Proteomes" id="UP000691718"/>
    </source>
</evidence>
<dbReference type="OrthoDB" id="8062108at2759"/>